<sequence>MIYSFDLFDTLITRRLGTPRGVFVLMQQRLLQDPQDLPLLLCADFARERVAAEWTARAEARAAEPDASLQVEEVGLTAIYACFGRRHGLTAEQLEQLIDCELATESECLYGVPEMLDRFQTLAERGERLVLISDMYLRRQDLTRLLDAIDPRILACATLYLSSEIKLNKASGRLFDHVARLEGVSPSEIIHIGDNPISDLQSPRARGCQADLFAACHLTPDEQVGADEYDLGWQVSAGLLREARLTLESDRARVGALYAAPLLVPFVQWAIEEARAQGFKQVYFLARDGQVLIEIARRLGVKDLELRYLYVSRLSCRRALDRDYPALLDWAFLAHRPMSLQDLAYRLTSEPAALIARLRLAADLPLAPAPDQPLDRASSQALRALLETDPLRSWVLEQTAQERARLSGYLAQEGVRPGKRVCLVDLGWSGSIQDALHGLSAGEVEFLGLYWGLMHWGQANDQTNRKLALAFAPGRFWRDPSALREILECFTAADHGSTLGYEAHGGGYRPVLNEEGEAIRAWGLAELRAGIDWFAERVRQRLTPAELIALLPGQLKRLEYLVEYPSPLLAQALADFPYSPDPTGRLLPFAPPLSPWLALTYRLRPSRSRAQLTRWYEGSLINSSPLVRSLAASPLRWGLDMLAALHPRALLLAVPYPLRQWLKHRLPAPLVRASRALLRSG</sequence>
<dbReference type="Gene3D" id="1.20.120.1600">
    <property type="match status" value="1"/>
</dbReference>
<proteinExistence type="predicted"/>
<dbReference type="Gene3D" id="3.40.50.1000">
    <property type="entry name" value="HAD superfamily/HAD-like"/>
    <property type="match status" value="1"/>
</dbReference>
<dbReference type="SUPFAM" id="SSF56784">
    <property type="entry name" value="HAD-like"/>
    <property type="match status" value="1"/>
</dbReference>
<reference evidence="2" key="1">
    <citation type="submission" date="2020-01" db="EMBL/GenBank/DDBJ databases">
        <title>Caldichromatium gen. nov., sp. nov., a thermophilic purple sulfur bacterium member of the family Chromatiaceae isolated from Nakabusa hot spring, Japan.</title>
        <authorList>
            <person name="Saini M.K."/>
            <person name="Hanada S."/>
            <person name="Tank M."/>
        </authorList>
    </citation>
    <scope>NUCLEOTIDE SEQUENCE [LARGE SCALE GENOMIC DNA]</scope>
    <source>
        <strain evidence="2">No.7</strain>
    </source>
</reference>
<evidence type="ECO:0000313" key="2">
    <source>
        <dbReference type="Proteomes" id="UP000502699"/>
    </source>
</evidence>
<dbReference type="InterPro" id="IPR023214">
    <property type="entry name" value="HAD_sf"/>
</dbReference>
<organism evidence="1 2">
    <name type="scientific">Caldichromatium japonicum</name>
    <dbReference type="NCBI Taxonomy" id="2699430"/>
    <lineage>
        <taxon>Bacteria</taxon>
        <taxon>Pseudomonadati</taxon>
        <taxon>Pseudomonadota</taxon>
        <taxon>Gammaproteobacteria</taxon>
        <taxon>Chromatiales</taxon>
        <taxon>Chromatiaceae</taxon>
        <taxon>Caldichromatium</taxon>
    </lineage>
</organism>
<keyword evidence="2" id="KW-1185">Reference proteome</keyword>
<dbReference type="Proteomes" id="UP000502699">
    <property type="component" value="Chromosome"/>
</dbReference>
<dbReference type="EMBL" id="CP048029">
    <property type="protein sequence ID" value="QIK38189.1"/>
    <property type="molecule type" value="Genomic_DNA"/>
</dbReference>
<protein>
    <submittedName>
        <fullName evidence="1">Uncharacterized protein</fullName>
    </submittedName>
</protein>
<evidence type="ECO:0000313" key="1">
    <source>
        <dbReference type="EMBL" id="QIK38189.1"/>
    </source>
</evidence>
<dbReference type="InterPro" id="IPR036412">
    <property type="entry name" value="HAD-like_sf"/>
</dbReference>
<dbReference type="RefSeq" id="WP_166270951.1">
    <property type="nucleotide sequence ID" value="NZ_CP048029.1"/>
</dbReference>
<gene>
    <name evidence="1" type="ORF">GWK36_09605</name>
</gene>
<name>A0A6G7VDR9_9GAMM</name>
<dbReference type="KEGG" id="cjap:GWK36_09605"/>
<dbReference type="AlphaFoldDB" id="A0A6G7VDR9"/>
<accession>A0A6G7VDR9</accession>